<dbReference type="EMBL" id="LUUK01000179">
    <property type="protein sequence ID" value="OAI17213.1"/>
    <property type="molecule type" value="Genomic_DNA"/>
</dbReference>
<evidence type="ECO:0000256" key="1">
    <source>
        <dbReference type="SAM" id="MobiDB-lite"/>
    </source>
</evidence>
<proteinExistence type="predicted"/>
<reference evidence="3" key="1">
    <citation type="submission" date="2016-03" db="EMBL/GenBank/DDBJ databases">
        <authorList>
            <person name="Heylen K."/>
            <person name="De Vos P."/>
            <person name="Vekeman B."/>
        </authorList>
    </citation>
    <scope>NUCLEOTIDE SEQUENCE [LARGE SCALE GENOMIC DNA]</scope>
    <source>
        <strain evidence="3">R-45383</strain>
    </source>
</reference>
<evidence type="ECO:0000313" key="3">
    <source>
        <dbReference type="Proteomes" id="UP000077628"/>
    </source>
</evidence>
<gene>
    <name evidence="2" type="ORF">A1355_08580</name>
</gene>
<comment type="caution">
    <text evidence="2">The sequence shown here is derived from an EMBL/GenBank/DDBJ whole genome shotgun (WGS) entry which is preliminary data.</text>
</comment>
<evidence type="ECO:0000313" key="2">
    <source>
        <dbReference type="EMBL" id="OAI17213.1"/>
    </source>
</evidence>
<keyword evidence="3" id="KW-1185">Reference proteome</keyword>
<name>A0A177NID5_9GAMM</name>
<protein>
    <submittedName>
        <fullName evidence="2">Uncharacterized protein</fullName>
    </submittedName>
</protein>
<dbReference type="Proteomes" id="UP000077628">
    <property type="component" value="Unassembled WGS sequence"/>
</dbReference>
<accession>A0A177NID5</accession>
<dbReference type="RefSeq" id="WP_064029764.1">
    <property type="nucleotide sequence ID" value="NZ_LUUK01000179.1"/>
</dbReference>
<dbReference type="AlphaFoldDB" id="A0A177NID5"/>
<organism evidence="2 3">
    <name type="scientific">Methylomonas koyamae</name>
    <dbReference type="NCBI Taxonomy" id="702114"/>
    <lineage>
        <taxon>Bacteria</taxon>
        <taxon>Pseudomonadati</taxon>
        <taxon>Pseudomonadota</taxon>
        <taxon>Gammaproteobacteria</taxon>
        <taxon>Methylococcales</taxon>
        <taxon>Methylococcaceae</taxon>
        <taxon>Methylomonas</taxon>
    </lineage>
</organism>
<sequence length="70" mass="7844">MNFAVDAAPSPLSIDRKDRRRDIHKGFRFGEVNDPRKAQPIAGRTGNRRPWRRGVAAHCRKPAHPASGCL</sequence>
<dbReference type="STRING" id="702114.A1355_08580"/>
<feature type="region of interest" description="Disordered" evidence="1">
    <location>
        <begin position="31"/>
        <end position="70"/>
    </location>
</feature>